<feature type="compositionally biased region" description="Low complexity" evidence="7">
    <location>
        <begin position="185"/>
        <end position="195"/>
    </location>
</feature>
<evidence type="ECO:0000313" key="8">
    <source>
        <dbReference type="EMBL" id="KAI7729379.1"/>
    </source>
</evidence>
<dbReference type="Gene3D" id="3.40.50.720">
    <property type="entry name" value="NAD(P)-binding Rossmann-like Domain"/>
    <property type="match status" value="3"/>
</dbReference>
<accession>A0AAD5BW00</accession>
<proteinExistence type="inferred from homology"/>
<dbReference type="InterPro" id="IPR029055">
    <property type="entry name" value="Ntn_hydrolases_N"/>
</dbReference>
<dbReference type="PANTHER" id="PTHR43490:SF98">
    <property type="entry name" value="OS02G0640600 PROTEIN"/>
    <property type="match status" value="1"/>
</dbReference>
<dbReference type="GO" id="GO:0004298">
    <property type="term" value="F:threonine-type endopeptidase activity"/>
    <property type="evidence" value="ECO:0007669"/>
    <property type="project" value="InterPro"/>
</dbReference>
<feature type="region of interest" description="Disordered" evidence="7">
    <location>
        <begin position="184"/>
        <end position="203"/>
    </location>
</feature>
<evidence type="ECO:0000256" key="5">
    <source>
        <dbReference type="PIRSR" id="PIRSR600246-1"/>
    </source>
</evidence>
<dbReference type="EMBL" id="JAMZMK010011012">
    <property type="protein sequence ID" value="KAI7729379.1"/>
    <property type="molecule type" value="Genomic_DNA"/>
</dbReference>
<dbReference type="PANTHER" id="PTHR43490">
    <property type="entry name" value="(+)-NEOMENTHOL DEHYDROGENASE"/>
    <property type="match status" value="1"/>
</dbReference>
<evidence type="ECO:0000256" key="1">
    <source>
        <dbReference type="ARBA" id="ARBA00006484"/>
    </source>
</evidence>
<comment type="similarity">
    <text evidence="1">Belongs to the short-chain dehydrogenases/reductases (SDR) family.</text>
</comment>
<dbReference type="PRINTS" id="PR00080">
    <property type="entry name" value="SDRFAMILY"/>
</dbReference>
<reference evidence="8" key="1">
    <citation type="submission" date="2022-06" db="EMBL/GenBank/DDBJ databases">
        <title>Uncovering the hologenomic basis of an extraordinary plant invasion.</title>
        <authorList>
            <person name="Bieker V.C."/>
            <person name="Martin M.D."/>
            <person name="Gilbert T."/>
            <person name="Hodgins K."/>
            <person name="Battlay P."/>
            <person name="Petersen B."/>
            <person name="Wilson J."/>
        </authorList>
    </citation>
    <scope>NUCLEOTIDE SEQUENCE</scope>
    <source>
        <strain evidence="8">AA19_3_7</strain>
        <tissue evidence="8">Leaf</tissue>
    </source>
</reference>
<evidence type="ECO:0000256" key="4">
    <source>
        <dbReference type="ARBA" id="ARBA00023002"/>
    </source>
</evidence>
<dbReference type="SUPFAM" id="SSF56235">
    <property type="entry name" value="N-terminal nucleophile aminohydrolases (Ntn hydrolases)"/>
    <property type="match status" value="1"/>
</dbReference>
<feature type="active site" description="Nucleophile" evidence="5">
    <location>
        <position position="223"/>
    </location>
</feature>
<dbReference type="PRINTS" id="PR00081">
    <property type="entry name" value="GDHRDH"/>
</dbReference>
<dbReference type="InterPro" id="IPR000246">
    <property type="entry name" value="Peptidase_T2"/>
</dbReference>
<dbReference type="InterPro" id="IPR002347">
    <property type="entry name" value="SDR_fam"/>
</dbReference>
<dbReference type="Pfam" id="PF00106">
    <property type="entry name" value="adh_short"/>
    <property type="match status" value="2"/>
</dbReference>
<dbReference type="GO" id="GO:0016020">
    <property type="term" value="C:membrane"/>
    <property type="evidence" value="ECO:0007669"/>
    <property type="project" value="TreeGrafter"/>
</dbReference>
<dbReference type="InterPro" id="IPR036291">
    <property type="entry name" value="NAD(P)-bd_dom_sf"/>
</dbReference>
<evidence type="ECO:0000256" key="7">
    <source>
        <dbReference type="SAM" id="MobiDB-lite"/>
    </source>
</evidence>
<evidence type="ECO:0000256" key="6">
    <source>
        <dbReference type="PIRSR" id="PIRSR600246-3"/>
    </source>
</evidence>
<dbReference type="InterPro" id="IPR037464">
    <property type="entry name" value="Taspase1"/>
</dbReference>
<dbReference type="FunFam" id="3.40.50.720:FF:000312">
    <property type="entry name" value="(+)-neomenthol dehydrogenase"/>
    <property type="match status" value="1"/>
</dbReference>
<protein>
    <submittedName>
        <fullName evidence="8">Uncharacterized protein</fullName>
    </submittedName>
</protein>
<dbReference type="AlphaFoldDB" id="A0AAD5BW00"/>
<dbReference type="CDD" id="cd04514">
    <property type="entry name" value="Taspase1_like"/>
    <property type="match status" value="1"/>
</dbReference>
<comment type="caution">
    <text evidence="8">The sequence shown here is derived from an EMBL/GenBank/DDBJ whole genome shotgun (WGS) entry which is preliminary data.</text>
</comment>
<comment type="subunit">
    <text evidence="2">Heterotetramer of two alpha and two beta chains arranged as a dimer of alpha/beta heterodimers.</text>
</comment>
<gene>
    <name evidence="8" type="ORF">M8C21_018640</name>
</gene>
<keyword evidence="4" id="KW-0560">Oxidoreductase</keyword>
<dbReference type="CDD" id="cd05324">
    <property type="entry name" value="carb_red_PTCR-like_SDR_c"/>
    <property type="match status" value="1"/>
</dbReference>
<keyword evidence="3" id="KW-0521">NADP</keyword>
<evidence type="ECO:0000256" key="2">
    <source>
        <dbReference type="ARBA" id="ARBA00011601"/>
    </source>
</evidence>
<name>A0AAD5BW00_AMBAR</name>
<feature type="site" description="Cleavage; by autolysis" evidence="6">
    <location>
        <begin position="222"/>
        <end position="223"/>
    </location>
</feature>
<organism evidence="8 9">
    <name type="scientific">Ambrosia artemisiifolia</name>
    <name type="common">Common ragweed</name>
    <dbReference type="NCBI Taxonomy" id="4212"/>
    <lineage>
        <taxon>Eukaryota</taxon>
        <taxon>Viridiplantae</taxon>
        <taxon>Streptophyta</taxon>
        <taxon>Embryophyta</taxon>
        <taxon>Tracheophyta</taxon>
        <taxon>Spermatophyta</taxon>
        <taxon>Magnoliopsida</taxon>
        <taxon>eudicotyledons</taxon>
        <taxon>Gunneridae</taxon>
        <taxon>Pentapetalae</taxon>
        <taxon>asterids</taxon>
        <taxon>campanulids</taxon>
        <taxon>Asterales</taxon>
        <taxon>Asteraceae</taxon>
        <taxon>Asteroideae</taxon>
        <taxon>Heliantheae alliance</taxon>
        <taxon>Heliantheae</taxon>
        <taxon>Ambrosia</taxon>
    </lineage>
</organism>
<sequence length="1069" mass="114214">MAGQVSDHTNERFFVAVHVGAGYHSPINEKALRSAMKNACIAAASILRTRSGGCVDAVSAAIESLENDPCTNAGRGSNLTEDGHVECDASVMEGSSGAFGAVGAVPGVKNAIKIAALLVKEQMSGSSLLGRIPPMFLAGEGARAWAKSKGINVLGTIEETEKWLVTRKAKEQWKNYRTMLEDAKSGISSGKPSSSRQQIDNASSDVSHLMDASNHAMDSIMDTVGVICIDKEGNIASGASSGGIALKVSGRVGLAATYGSGCWASSKGSLGAPSIVGCCASGAGECLMRKFAAQECCTSSSLLQAGPGAACSEVLQSVIKDSCQRGSDRSAGILLVQAEAPSIGIGSSPQLKSVEIAAGYTTLSFGIGYFGNSMEQPKASILRRSSKHNTTDISQFATLKNVRFEDPVPDCEQMNSTMAIRDEDSNFLATQRYAIVTGSNQGIGLAICKKLASKGVQVVLTARDEDKGKAAMKTLESCSFFNHLLDVLDPSSISSLVDFVKSKYGKLDILVNNAAILGSSVDTNALEALTNSKDSGYIKWGEITTQPYNLGEACIQTNYYGSKRMTEAFMPLLSLSDSPRIVNVSSSSGKLMFVVNEWACNILNNTKALSEDRIDEILEVFLKDLKDGSLETKKWPSFLSAYTLSKAAINAYTRLLAEKYPDYIITCVCPGHVKTNLSSFTGPLNVEEGAHSVVRLALLPIDHGKQHSGLFFYRDEMKYLEGKCWPPLLPACILSKAAINAYTRILAKKYPTFSINCVCPGFVKTDINRNTGILSIENVVTGANKGIGFEICRQLASNGVKVVLTARDEKRGLDALAKLKGTHLSDLVIFHQLDVVDPVSVASLAQFVKTQFGKLDILVNNSGIGGNVADEEALRAATTGGKEAAGGQVEWGKILTESYELAVQCIQTNYYGAKRMVEHFIPILESSDSPTIVNVSSSMGKLKGLKNEWAKGILSDIESLTEEKIDEVLNEYLKDYKDGLLEAKGWPPFLSAYTLSKAAMNAYTRILAKKYPTFSINCVCPGFVKTDINYNTGILSVEDGAETPVKVALSPKGGPSGCFFDRNGLTSFE</sequence>
<dbReference type="GO" id="GO:0016616">
    <property type="term" value="F:oxidoreductase activity, acting on the CH-OH group of donors, NAD or NADP as acceptor"/>
    <property type="evidence" value="ECO:0007669"/>
    <property type="project" value="InterPro"/>
</dbReference>
<evidence type="ECO:0000256" key="3">
    <source>
        <dbReference type="ARBA" id="ARBA00022857"/>
    </source>
</evidence>
<dbReference type="Gene3D" id="3.60.20.30">
    <property type="entry name" value="(Glycosyl)asparaginase"/>
    <property type="match status" value="1"/>
</dbReference>
<keyword evidence="9" id="KW-1185">Reference proteome</keyword>
<dbReference type="Pfam" id="PF01112">
    <property type="entry name" value="Asparaginase_2"/>
    <property type="match status" value="1"/>
</dbReference>
<dbReference type="InterPro" id="IPR045313">
    <property type="entry name" value="CBR1-like"/>
</dbReference>
<dbReference type="FunFam" id="3.60.20.30:FF:000004">
    <property type="entry name" value="Putative threonine aspartase isoform A"/>
    <property type="match status" value="1"/>
</dbReference>
<dbReference type="SUPFAM" id="SSF51735">
    <property type="entry name" value="NAD(P)-binding Rossmann-fold domains"/>
    <property type="match status" value="3"/>
</dbReference>
<evidence type="ECO:0000313" key="9">
    <source>
        <dbReference type="Proteomes" id="UP001206925"/>
    </source>
</evidence>
<dbReference type="Proteomes" id="UP001206925">
    <property type="component" value="Unassembled WGS sequence"/>
</dbReference>